<sequence length="223" mass="25259">MADSDDPYADFTNIGVPLYPADIFPQQDFLHFVNERLLDAPKPKSQLAAYFAGHREFMRPYETPSPSTSPEPEQKSITRRNSQGKRKRPAHDEPESTTYAQSLRAKKARTTRGPLRRLSKPSTSMAPIRSSDATEQNENTQTPDQLISPKSSPLSRTLESFEHNAPLTTQTRPVRTKRHIRTKELQDLGVIRRTASSYMVGGYSLRRRPRLNRINTGIMAQPG</sequence>
<feature type="compositionally biased region" description="Polar residues" evidence="1">
    <location>
        <begin position="120"/>
        <end position="153"/>
    </location>
</feature>
<evidence type="ECO:0000313" key="3">
    <source>
        <dbReference type="Proteomes" id="UP000799302"/>
    </source>
</evidence>
<accession>A0A6A6UIA1</accession>
<feature type="compositionally biased region" description="Low complexity" evidence="1">
    <location>
        <begin position="62"/>
        <end position="71"/>
    </location>
</feature>
<reference evidence="2" key="1">
    <citation type="journal article" date="2020" name="Stud. Mycol.">
        <title>101 Dothideomycetes genomes: a test case for predicting lifestyles and emergence of pathogens.</title>
        <authorList>
            <person name="Haridas S."/>
            <person name="Albert R."/>
            <person name="Binder M."/>
            <person name="Bloem J."/>
            <person name="Labutti K."/>
            <person name="Salamov A."/>
            <person name="Andreopoulos B."/>
            <person name="Baker S."/>
            <person name="Barry K."/>
            <person name="Bills G."/>
            <person name="Bluhm B."/>
            <person name="Cannon C."/>
            <person name="Castanera R."/>
            <person name="Culley D."/>
            <person name="Daum C."/>
            <person name="Ezra D."/>
            <person name="Gonzalez J."/>
            <person name="Henrissat B."/>
            <person name="Kuo A."/>
            <person name="Liang C."/>
            <person name="Lipzen A."/>
            <person name="Lutzoni F."/>
            <person name="Magnuson J."/>
            <person name="Mondo S."/>
            <person name="Nolan M."/>
            <person name="Ohm R."/>
            <person name="Pangilinan J."/>
            <person name="Park H.-J."/>
            <person name="Ramirez L."/>
            <person name="Alfaro M."/>
            <person name="Sun H."/>
            <person name="Tritt A."/>
            <person name="Yoshinaga Y."/>
            <person name="Zwiers L.-H."/>
            <person name="Turgeon B."/>
            <person name="Goodwin S."/>
            <person name="Spatafora J."/>
            <person name="Crous P."/>
            <person name="Grigoriev I."/>
        </authorList>
    </citation>
    <scope>NUCLEOTIDE SEQUENCE</scope>
    <source>
        <strain evidence="2">CBS 115976</strain>
    </source>
</reference>
<name>A0A6A6UIA1_9PEZI</name>
<evidence type="ECO:0000256" key="1">
    <source>
        <dbReference type="SAM" id="MobiDB-lite"/>
    </source>
</evidence>
<feature type="compositionally biased region" description="Basic residues" evidence="1">
    <location>
        <begin position="104"/>
        <end position="119"/>
    </location>
</feature>
<keyword evidence="3" id="KW-1185">Reference proteome</keyword>
<feature type="region of interest" description="Disordered" evidence="1">
    <location>
        <begin position="58"/>
        <end position="153"/>
    </location>
</feature>
<organism evidence="2 3">
    <name type="scientific">Microthyrium microscopicum</name>
    <dbReference type="NCBI Taxonomy" id="703497"/>
    <lineage>
        <taxon>Eukaryota</taxon>
        <taxon>Fungi</taxon>
        <taxon>Dikarya</taxon>
        <taxon>Ascomycota</taxon>
        <taxon>Pezizomycotina</taxon>
        <taxon>Dothideomycetes</taxon>
        <taxon>Dothideomycetes incertae sedis</taxon>
        <taxon>Microthyriales</taxon>
        <taxon>Microthyriaceae</taxon>
        <taxon>Microthyrium</taxon>
    </lineage>
</organism>
<dbReference type="Proteomes" id="UP000799302">
    <property type="component" value="Unassembled WGS sequence"/>
</dbReference>
<dbReference type="EMBL" id="MU004233">
    <property type="protein sequence ID" value="KAF2671520.1"/>
    <property type="molecule type" value="Genomic_DNA"/>
</dbReference>
<dbReference type="AlphaFoldDB" id="A0A6A6UIA1"/>
<proteinExistence type="predicted"/>
<evidence type="ECO:0000313" key="2">
    <source>
        <dbReference type="EMBL" id="KAF2671520.1"/>
    </source>
</evidence>
<protein>
    <submittedName>
        <fullName evidence="2">Uncharacterized protein</fullName>
    </submittedName>
</protein>
<gene>
    <name evidence="2" type="ORF">BT63DRAFT_453916</name>
</gene>